<keyword evidence="5" id="KW-1185">Reference proteome</keyword>
<dbReference type="InterPro" id="IPR001789">
    <property type="entry name" value="Sig_transdc_resp-reg_receiver"/>
</dbReference>
<dbReference type="InterPro" id="IPR050595">
    <property type="entry name" value="Bact_response_regulator"/>
</dbReference>
<evidence type="ECO:0000313" key="5">
    <source>
        <dbReference type="Proteomes" id="UP000199615"/>
    </source>
</evidence>
<proteinExistence type="predicted"/>
<organism evidence="4 5">
    <name type="scientific">Rhodopseudomonas pseudopalustris</name>
    <dbReference type="NCBI Taxonomy" id="1513892"/>
    <lineage>
        <taxon>Bacteria</taxon>
        <taxon>Pseudomonadati</taxon>
        <taxon>Pseudomonadota</taxon>
        <taxon>Alphaproteobacteria</taxon>
        <taxon>Hyphomicrobiales</taxon>
        <taxon>Nitrobacteraceae</taxon>
        <taxon>Rhodopseudomonas</taxon>
    </lineage>
</organism>
<gene>
    <name evidence="4" type="ORF">SAMN05444123_107291</name>
</gene>
<accession>A0A1H8UXG7</accession>
<dbReference type="InterPro" id="IPR011006">
    <property type="entry name" value="CheY-like_superfamily"/>
</dbReference>
<dbReference type="GO" id="GO:0000160">
    <property type="term" value="P:phosphorelay signal transduction system"/>
    <property type="evidence" value="ECO:0007669"/>
    <property type="project" value="InterPro"/>
</dbReference>
<dbReference type="SUPFAM" id="SSF52172">
    <property type="entry name" value="CheY-like"/>
    <property type="match status" value="1"/>
</dbReference>
<dbReference type="Pfam" id="PF00072">
    <property type="entry name" value="Response_reg"/>
    <property type="match status" value="1"/>
</dbReference>
<feature type="domain" description="Response regulatory" evidence="3">
    <location>
        <begin position="14"/>
        <end position="129"/>
    </location>
</feature>
<feature type="modified residue" description="4-aspartylphosphate" evidence="2">
    <location>
        <position position="64"/>
    </location>
</feature>
<dbReference type="PANTHER" id="PTHR44591">
    <property type="entry name" value="STRESS RESPONSE REGULATOR PROTEIN 1"/>
    <property type="match status" value="1"/>
</dbReference>
<dbReference type="PROSITE" id="PS50110">
    <property type="entry name" value="RESPONSE_REGULATORY"/>
    <property type="match status" value="1"/>
</dbReference>
<dbReference type="RefSeq" id="WP_049760677.1">
    <property type="nucleotide sequence ID" value="NZ_FODT01000007.1"/>
</dbReference>
<keyword evidence="1 2" id="KW-0597">Phosphoprotein</keyword>
<evidence type="ECO:0000256" key="2">
    <source>
        <dbReference type="PROSITE-ProRule" id="PRU00169"/>
    </source>
</evidence>
<dbReference type="EMBL" id="FODT01000007">
    <property type="protein sequence ID" value="SEP07644.1"/>
    <property type="molecule type" value="Genomic_DNA"/>
</dbReference>
<dbReference type="Proteomes" id="UP000199615">
    <property type="component" value="Unassembled WGS sequence"/>
</dbReference>
<evidence type="ECO:0000313" key="4">
    <source>
        <dbReference type="EMBL" id="SEP07644.1"/>
    </source>
</evidence>
<dbReference type="Gene3D" id="3.40.50.2300">
    <property type="match status" value="1"/>
</dbReference>
<sequence length="140" mass="15047">MHLRRGYALDNSIVILVVEDDPMIQSIVLEALEEGGFEAVIASSGEEAVDLLTDGDRFRGLVTDVNLGRDRMPGWEVGRRVREIDPAFPVVYMTGDSAAEWAARGVPNSILLTKPFAPSQVVAAVTQLLNTPNAGASPNT</sequence>
<dbReference type="AlphaFoldDB" id="A0A1H8UXG7"/>
<dbReference type="SMART" id="SM00448">
    <property type="entry name" value="REC"/>
    <property type="match status" value="1"/>
</dbReference>
<protein>
    <submittedName>
        <fullName evidence="4">Response regulator receiver domain-containing protein</fullName>
    </submittedName>
</protein>
<dbReference type="PANTHER" id="PTHR44591:SF21">
    <property type="entry name" value="TWO-COMPONENT RESPONSE REGULATOR"/>
    <property type="match status" value="1"/>
</dbReference>
<reference evidence="5" key="1">
    <citation type="submission" date="2016-10" db="EMBL/GenBank/DDBJ databases">
        <authorList>
            <person name="Varghese N."/>
            <person name="Submissions S."/>
        </authorList>
    </citation>
    <scope>NUCLEOTIDE SEQUENCE [LARGE SCALE GENOMIC DNA]</scope>
    <source>
        <strain evidence="5">DSM 123</strain>
    </source>
</reference>
<evidence type="ECO:0000259" key="3">
    <source>
        <dbReference type="PROSITE" id="PS50110"/>
    </source>
</evidence>
<name>A0A1H8UXG7_9BRAD</name>
<evidence type="ECO:0000256" key="1">
    <source>
        <dbReference type="ARBA" id="ARBA00022553"/>
    </source>
</evidence>